<dbReference type="AlphaFoldDB" id="A0A4S2MAV4"/>
<dbReference type="OrthoDB" id="10253954at2759"/>
<protein>
    <recommendedName>
        <fullName evidence="3">Fibronectin type-III domain-containing protein</fullName>
    </recommendedName>
</protein>
<feature type="compositionally biased region" description="Polar residues" evidence="2">
    <location>
        <begin position="804"/>
        <end position="831"/>
    </location>
</feature>
<dbReference type="Gene3D" id="2.60.40.10">
    <property type="entry name" value="Immunoglobulins"/>
    <property type="match status" value="3"/>
</dbReference>
<dbReference type="InterPro" id="IPR036116">
    <property type="entry name" value="FN3_sf"/>
</dbReference>
<dbReference type="CDD" id="cd00063">
    <property type="entry name" value="FN3"/>
    <property type="match status" value="3"/>
</dbReference>
<sequence length="1032" mass="113925">MSFPHWISDDYLHSIISKDDVLSMSALDKLVDDIQSNKRTTTEHLLGSEYGDEIIANLMLWLQSLSNKTAGNAAYILGSLAENKKGCMRILDSAAQFNSKGWMSFPDTLVLMLRSKDVETILNAAGTLGTIAEFDDGREWLLNNVGDFTKMLEHICLLLQSSNKWLSSNAALVLARLSISDTGLHMMMTKPQISDIIVHLINCLGLDEAGCGMNCAFTLGRICDSDCGIKKVLDAPNKELMLVGLRIMLADVPLAGSNWGACKNACFCLSCLAGTREGHDWIFRFPKFFTGDDYFFTCEGDDGRQFPDVSAEQQDNDVQPCCVLASLARLLSVTNVETSWFAAMVVRSLISQTKGLVILRRYQPLMLALQDCLVSPRATPELLNEVKTVLLLMRPLSAPPKPRIVAYGTTSALVRWTNVVAPNGYQVTYQLYFQAECSSEWKLVYSGNNLETRVQDLQPYTRYLITLRCSNEVERGPLSEPTLLRTEEAIPSAPSDLHAATVTTNQVRLIWSPPIHLNGSLHHYMVRVECAEKPPSSPIMRSNILHSKHLSSNIRYSEKATEPNAIISGLLPNTTYIFMVSAVNGKGVGPAATLSLQTLETGPHWPEKPVVTVLGRSEVTLNWEPPKYTRGRIMRYEVYMNQGKSPVYSGTEQHCRLIGLRPDTEYTFVVAVITNEGKFESKPVKRKTAKDGYMSSPRVPSRNIHGRRSFQFSPVHFPKVEVKVTPPSKDKPTANESPGKSTCNSRLASLSMPCLASTAKAKSASYHGNQKLMQTPAVALSAPILKHYSRAHSEELRKSALCKQSSVPYSSPRMSHSSTDVRTNSQPSFSHKSPKLNGCSSTNYEVDDKSNENSQCNSENQKDTKSPDPDKSGKITCTFGNLCRNGFPCSNKNTFLSLPLPGGKTQRAMSTESGGRLDRSLYSVGRRSASSYLKMPFGTKRTRPPMEKCEILTAVNSSDDLMGLNINQSNSCQPDDSSSVAALAGLSSSVHLAQGVFESHEATYNESSEQSASGKKKCLVRWLRLHSRLLKR</sequence>
<feature type="compositionally biased region" description="Basic and acidic residues" evidence="2">
    <location>
        <begin position="721"/>
        <end position="733"/>
    </location>
</feature>
<dbReference type="SUPFAM" id="SSF49265">
    <property type="entry name" value="Fibronectin type III"/>
    <property type="match status" value="2"/>
</dbReference>
<dbReference type="PANTHER" id="PTHR13817:SF166">
    <property type="entry name" value="NEURONAL IGCAM-RELATED"/>
    <property type="match status" value="1"/>
</dbReference>
<dbReference type="SMART" id="SM00060">
    <property type="entry name" value="FN3"/>
    <property type="match status" value="3"/>
</dbReference>
<feature type="region of interest" description="Disordered" evidence="2">
    <location>
        <begin position="804"/>
        <end position="871"/>
    </location>
</feature>
<feature type="region of interest" description="Disordered" evidence="2">
    <location>
        <begin position="683"/>
        <end position="705"/>
    </location>
</feature>
<dbReference type="PROSITE" id="PS50853">
    <property type="entry name" value="FN3"/>
    <property type="match status" value="3"/>
</dbReference>
<evidence type="ECO:0000256" key="1">
    <source>
        <dbReference type="ARBA" id="ARBA00022737"/>
    </source>
</evidence>
<feature type="domain" description="Fibronectin type-III" evidence="3">
    <location>
        <begin position="605"/>
        <end position="691"/>
    </location>
</feature>
<dbReference type="Proteomes" id="UP000308267">
    <property type="component" value="Unassembled WGS sequence"/>
</dbReference>
<name>A0A4S2MAV4_OPIFE</name>
<evidence type="ECO:0000313" key="5">
    <source>
        <dbReference type="Proteomes" id="UP000308267"/>
    </source>
</evidence>
<feature type="region of interest" description="Disordered" evidence="2">
    <location>
        <begin position="721"/>
        <end position="745"/>
    </location>
</feature>
<dbReference type="STRING" id="147828.A0A4S2MAV4"/>
<keyword evidence="1" id="KW-0677">Repeat</keyword>
<evidence type="ECO:0000259" key="3">
    <source>
        <dbReference type="PROSITE" id="PS50853"/>
    </source>
</evidence>
<dbReference type="EMBL" id="SJOL01002502">
    <property type="protein sequence ID" value="TGZ73670.1"/>
    <property type="molecule type" value="Genomic_DNA"/>
</dbReference>
<gene>
    <name evidence="4" type="ORF">CRM22_001397</name>
</gene>
<dbReference type="Gene3D" id="1.25.10.10">
    <property type="entry name" value="Leucine-rich Repeat Variant"/>
    <property type="match status" value="1"/>
</dbReference>
<dbReference type="PANTHER" id="PTHR13817">
    <property type="entry name" value="TITIN"/>
    <property type="match status" value="1"/>
</dbReference>
<accession>A0A4S2MAV4</accession>
<dbReference type="InterPro" id="IPR050964">
    <property type="entry name" value="Striated_Muscle_Regulatory"/>
</dbReference>
<dbReference type="SUPFAM" id="SSF48371">
    <property type="entry name" value="ARM repeat"/>
    <property type="match status" value="1"/>
</dbReference>
<dbReference type="InterPro" id="IPR003961">
    <property type="entry name" value="FN3_dom"/>
</dbReference>
<evidence type="ECO:0000256" key="2">
    <source>
        <dbReference type="SAM" id="MobiDB-lite"/>
    </source>
</evidence>
<dbReference type="Pfam" id="PF00041">
    <property type="entry name" value="fn3"/>
    <property type="match status" value="3"/>
</dbReference>
<organism evidence="4 5">
    <name type="scientific">Opisthorchis felineus</name>
    <dbReference type="NCBI Taxonomy" id="147828"/>
    <lineage>
        <taxon>Eukaryota</taxon>
        <taxon>Metazoa</taxon>
        <taxon>Spiralia</taxon>
        <taxon>Lophotrochozoa</taxon>
        <taxon>Platyhelminthes</taxon>
        <taxon>Trematoda</taxon>
        <taxon>Digenea</taxon>
        <taxon>Opisthorchiida</taxon>
        <taxon>Opisthorchiata</taxon>
        <taxon>Opisthorchiidae</taxon>
        <taxon>Opisthorchis</taxon>
    </lineage>
</organism>
<proteinExistence type="predicted"/>
<keyword evidence="5" id="KW-1185">Reference proteome</keyword>
<comment type="caution">
    <text evidence="4">The sequence shown here is derived from an EMBL/GenBank/DDBJ whole genome shotgun (WGS) entry which is preliminary data.</text>
</comment>
<feature type="domain" description="Fibronectin type-III" evidence="3">
    <location>
        <begin position="398"/>
        <end position="489"/>
    </location>
</feature>
<evidence type="ECO:0000313" key="4">
    <source>
        <dbReference type="EMBL" id="TGZ73670.1"/>
    </source>
</evidence>
<dbReference type="InterPro" id="IPR013783">
    <property type="entry name" value="Ig-like_fold"/>
</dbReference>
<dbReference type="InterPro" id="IPR016024">
    <property type="entry name" value="ARM-type_fold"/>
</dbReference>
<feature type="compositionally biased region" description="Basic and acidic residues" evidence="2">
    <location>
        <begin position="860"/>
        <end position="871"/>
    </location>
</feature>
<dbReference type="InterPro" id="IPR011989">
    <property type="entry name" value="ARM-like"/>
</dbReference>
<reference evidence="4 5" key="1">
    <citation type="journal article" date="2019" name="BMC Genomics">
        <title>New insights from Opisthorchis felineus genome: update on genomics of the epidemiologically important liver flukes.</title>
        <authorList>
            <person name="Ershov N.I."/>
            <person name="Mordvinov V.A."/>
            <person name="Prokhortchouk E.B."/>
            <person name="Pakharukova M.Y."/>
            <person name="Gunbin K.V."/>
            <person name="Ustyantsev K."/>
            <person name="Genaev M.A."/>
            <person name="Blinov A.G."/>
            <person name="Mazur A."/>
            <person name="Boulygina E."/>
            <person name="Tsygankova S."/>
            <person name="Khrameeva E."/>
            <person name="Chekanov N."/>
            <person name="Fan G."/>
            <person name="Xiao A."/>
            <person name="Zhang H."/>
            <person name="Xu X."/>
            <person name="Yang H."/>
            <person name="Solovyev V."/>
            <person name="Lee S.M."/>
            <person name="Liu X."/>
            <person name="Afonnikov D.A."/>
            <person name="Skryabin K.G."/>
        </authorList>
    </citation>
    <scope>NUCLEOTIDE SEQUENCE [LARGE SCALE GENOMIC DNA]</scope>
    <source>
        <strain evidence="4">AK-0245</strain>
        <tissue evidence="4">Whole organism</tissue>
    </source>
</reference>
<feature type="compositionally biased region" description="Polar residues" evidence="2">
    <location>
        <begin position="734"/>
        <end position="745"/>
    </location>
</feature>
<feature type="domain" description="Fibronectin type-III" evidence="3">
    <location>
        <begin position="493"/>
        <end position="604"/>
    </location>
</feature>